<comment type="pathway">
    <text evidence="2">Protein modification; protein glycosylation.</text>
</comment>
<evidence type="ECO:0000259" key="17">
    <source>
        <dbReference type="Pfam" id="PF00534"/>
    </source>
</evidence>
<dbReference type="RefSeq" id="XP_030997648.1">
    <property type="nucleotide sequence ID" value="XM_031136929.1"/>
</dbReference>
<dbReference type="FunFam" id="3.40.50.2000:FF:000162">
    <property type="entry name" value="Beta-1,4-mannosyltransferase (Alg1), putative"/>
    <property type="match status" value="1"/>
</dbReference>
<evidence type="ECO:0000256" key="15">
    <source>
        <dbReference type="ARBA" id="ARBA00045071"/>
    </source>
</evidence>
<comment type="catalytic activity">
    <reaction evidence="15">
        <text>an N,N'-diacetylchitobiosyl-diphospho-di-trans,poly-cis-dolichol + GDP-alpha-D-mannose = a beta-D-Man-(1-&gt;4)-beta-D-GlcNAc-(1-&gt;4)-alpha-D-GlcNAc-diphospho-di-trans,poly-cis-dolichol + GDP + H(+)</text>
        <dbReference type="Rhea" id="RHEA:13865"/>
        <dbReference type="Rhea" id="RHEA-COMP:19510"/>
        <dbReference type="Rhea" id="RHEA-COMP:19511"/>
        <dbReference type="ChEBI" id="CHEBI:15378"/>
        <dbReference type="ChEBI" id="CHEBI:57269"/>
        <dbReference type="ChEBI" id="CHEBI:57527"/>
        <dbReference type="ChEBI" id="CHEBI:58189"/>
        <dbReference type="ChEBI" id="CHEBI:58472"/>
        <dbReference type="EC" id="2.4.1.142"/>
    </reaction>
    <physiologicalReaction direction="left-to-right" evidence="15">
        <dbReference type="Rhea" id="RHEA:13866"/>
    </physiologicalReaction>
</comment>
<evidence type="ECO:0000256" key="9">
    <source>
        <dbReference type="ARBA" id="ARBA00022989"/>
    </source>
</evidence>
<evidence type="ECO:0000313" key="19">
    <source>
        <dbReference type="Proteomes" id="UP000319257"/>
    </source>
</evidence>
<protein>
    <recommendedName>
        <fullName evidence="4">Chitobiosyldiphosphodolichol beta-mannosyltransferase</fullName>
        <ecNumber evidence="3">2.4.1.142</ecNumber>
    </recommendedName>
    <alternativeName>
        <fullName evidence="13">Beta-1,4-mannosyltransferase</fullName>
    </alternativeName>
    <alternativeName>
        <fullName evidence="14">GDP-Man:GlcNAc2-PP-dolichol mannosyltransferase</fullName>
    </alternativeName>
    <alternativeName>
        <fullName evidence="12">GDP-mannose-dolichol diphosphochitobiose mannosyltransferase</fullName>
    </alternativeName>
</protein>
<keyword evidence="7 16" id="KW-0812">Transmembrane</keyword>
<evidence type="ECO:0000256" key="12">
    <source>
        <dbReference type="ARBA" id="ARBA00031434"/>
    </source>
</evidence>
<dbReference type="GO" id="GO:0005789">
    <property type="term" value="C:endoplasmic reticulum membrane"/>
    <property type="evidence" value="ECO:0007669"/>
    <property type="project" value="UniProtKB-SubCell"/>
</dbReference>
<dbReference type="PANTHER" id="PTHR13036:SF0">
    <property type="entry name" value="CHITOBIOSYLDIPHOSPHODOLICHOL BETA-MANNOSYLTRANSFERASE"/>
    <property type="match status" value="1"/>
</dbReference>
<sequence length="459" mass="50490">MERSHIITAAVLVWVLDLVVLLLFWPKRYTKTAKSKVSAQVLVLGDIGRSPRMQYHALSIAKHGGSVELIGYNESPPLAELVQHTNVRIWGLSAPPKLLQSKAVPFILTAPFKVLWQIYDLWMVLCYKTPPCEFLIVQNPPSIPTLAIAFLVSLVRNHRVVIDWHNYGWTILAGTRGPSHLFVRISKLYECLFAKAGNENIAVTNAMARQLQKPPYGIKNRVVAMHDRPATIFSPMSNSSERLKFLSRLLENEAMASTIVDGKARLIVSSTSWTPDEDFGLLLDALTKYAGQTETSQAKEAETTPLLAIITGKGPQKAMYEDKIAQLTQKGLLPGIRIQTMFLPFEDYATLLASADLGVCLHKSSSGVDLPMKVVDMFGAGLPVAAYSGYESFSELVKEGENGCGFETPDELSATLSRLLQPSGAKELSVLKNGAVKEGSRRWDEEWDAVVAPILGISA</sequence>
<dbReference type="AlphaFoldDB" id="A0A507B801"/>
<evidence type="ECO:0000256" key="4">
    <source>
        <dbReference type="ARBA" id="ARBA00015841"/>
    </source>
</evidence>
<evidence type="ECO:0000256" key="10">
    <source>
        <dbReference type="ARBA" id="ARBA00023136"/>
    </source>
</evidence>
<evidence type="ECO:0000256" key="13">
    <source>
        <dbReference type="ARBA" id="ARBA00031566"/>
    </source>
</evidence>
<dbReference type="InterPro" id="IPR026051">
    <property type="entry name" value="ALG1-like"/>
</dbReference>
<evidence type="ECO:0000256" key="16">
    <source>
        <dbReference type="SAM" id="Phobius"/>
    </source>
</evidence>
<evidence type="ECO:0000256" key="7">
    <source>
        <dbReference type="ARBA" id="ARBA00022692"/>
    </source>
</evidence>
<dbReference type="EC" id="2.4.1.142" evidence="3"/>
<dbReference type="Pfam" id="PF00534">
    <property type="entry name" value="Glycos_transf_1"/>
    <property type="match status" value="1"/>
</dbReference>
<dbReference type="Proteomes" id="UP000319257">
    <property type="component" value="Unassembled WGS sequence"/>
</dbReference>
<organism evidence="18 19">
    <name type="scientific">Thyridium curvatum</name>
    <dbReference type="NCBI Taxonomy" id="1093900"/>
    <lineage>
        <taxon>Eukaryota</taxon>
        <taxon>Fungi</taxon>
        <taxon>Dikarya</taxon>
        <taxon>Ascomycota</taxon>
        <taxon>Pezizomycotina</taxon>
        <taxon>Sordariomycetes</taxon>
        <taxon>Sordariomycetidae</taxon>
        <taxon>Thyridiales</taxon>
        <taxon>Thyridiaceae</taxon>
        <taxon>Thyridium</taxon>
    </lineage>
</organism>
<dbReference type="SUPFAM" id="SSF53756">
    <property type="entry name" value="UDP-Glycosyltransferase/glycogen phosphorylase"/>
    <property type="match status" value="1"/>
</dbReference>
<dbReference type="InParanoid" id="A0A507B801"/>
<comment type="function">
    <text evidence="11">Participates in the formation of the lipid-linked precursor oligosaccharide for N-glycosylation. Involved in assembling the dolichol-pyrophosphate-GlcNAc(2)-Man(5) intermediate on the cytoplasmic surface of the ER.</text>
</comment>
<evidence type="ECO:0000256" key="2">
    <source>
        <dbReference type="ARBA" id="ARBA00004922"/>
    </source>
</evidence>
<keyword evidence="10 16" id="KW-0472">Membrane</keyword>
<keyword evidence="19" id="KW-1185">Reference proteome</keyword>
<reference evidence="18 19" key="1">
    <citation type="submission" date="2019-06" db="EMBL/GenBank/DDBJ databases">
        <title>Draft genome sequence of the filamentous fungus Phialemoniopsis curvata isolated from diesel fuel.</title>
        <authorList>
            <person name="Varaljay V.A."/>
            <person name="Lyon W.J."/>
            <person name="Crouch A.L."/>
            <person name="Drake C.E."/>
            <person name="Hollomon J.M."/>
            <person name="Nadeau L.J."/>
            <person name="Nunn H.S."/>
            <person name="Stevenson B.S."/>
            <person name="Bojanowski C.L."/>
            <person name="Crookes-Goodson W.J."/>
        </authorList>
    </citation>
    <scope>NUCLEOTIDE SEQUENCE [LARGE SCALE GENOMIC DNA]</scope>
    <source>
        <strain evidence="18 19">D216</strain>
    </source>
</reference>
<keyword evidence="5" id="KW-0328">Glycosyltransferase</keyword>
<evidence type="ECO:0000256" key="14">
    <source>
        <dbReference type="ARBA" id="ARBA00033088"/>
    </source>
</evidence>
<feature type="domain" description="Glycosyl transferase family 1" evidence="17">
    <location>
        <begin position="262"/>
        <end position="421"/>
    </location>
</feature>
<evidence type="ECO:0000256" key="3">
    <source>
        <dbReference type="ARBA" id="ARBA00012611"/>
    </source>
</evidence>
<dbReference type="EMBL" id="SKBQ01000001">
    <property type="protein sequence ID" value="TPX15937.1"/>
    <property type="molecule type" value="Genomic_DNA"/>
</dbReference>
<dbReference type="GeneID" id="41967718"/>
<keyword evidence="6" id="KW-0808">Transferase</keyword>
<evidence type="ECO:0000256" key="11">
    <source>
        <dbReference type="ARBA" id="ARBA00024899"/>
    </source>
</evidence>
<evidence type="ECO:0000256" key="6">
    <source>
        <dbReference type="ARBA" id="ARBA00022679"/>
    </source>
</evidence>
<evidence type="ECO:0000256" key="8">
    <source>
        <dbReference type="ARBA" id="ARBA00022824"/>
    </source>
</evidence>
<comment type="caution">
    <text evidence="18">The sequence shown here is derived from an EMBL/GenBank/DDBJ whole genome shotgun (WGS) entry which is preliminary data.</text>
</comment>
<dbReference type="STRING" id="1093900.A0A507B801"/>
<dbReference type="GO" id="GO:0004578">
    <property type="term" value="F:chitobiosyldiphosphodolichol beta-mannosyltransferase activity"/>
    <property type="evidence" value="ECO:0007669"/>
    <property type="project" value="UniProtKB-EC"/>
</dbReference>
<evidence type="ECO:0000256" key="1">
    <source>
        <dbReference type="ARBA" id="ARBA00004389"/>
    </source>
</evidence>
<name>A0A507B801_9PEZI</name>
<comment type="subcellular location">
    <subcellularLocation>
        <location evidence="1">Endoplasmic reticulum membrane</location>
        <topology evidence="1">Single-pass membrane protein</topology>
    </subcellularLocation>
</comment>
<dbReference type="InterPro" id="IPR001296">
    <property type="entry name" value="Glyco_trans_1"/>
</dbReference>
<dbReference type="PANTHER" id="PTHR13036">
    <property type="entry name" value="BETA1,4 MANNOSYLTRANSFERASE"/>
    <property type="match status" value="1"/>
</dbReference>
<accession>A0A507B801</accession>
<keyword evidence="9 16" id="KW-1133">Transmembrane helix</keyword>
<gene>
    <name evidence="18" type="ORF">E0L32_000271</name>
</gene>
<dbReference type="OrthoDB" id="614844at2759"/>
<evidence type="ECO:0000313" key="18">
    <source>
        <dbReference type="EMBL" id="TPX15937.1"/>
    </source>
</evidence>
<dbReference type="Gene3D" id="3.40.50.2000">
    <property type="entry name" value="Glycogen Phosphorylase B"/>
    <property type="match status" value="1"/>
</dbReference>
<dbReference type="FunCoup" id="A0A507B801">
    <property type="interactions" value="857"/>
</dbReference>
<evidence type="ECO:0000256" key="5">
    <source>
        <dbReference type="ARBA" id="ARBA00022676"/>
    </source>
</evidence>
<proteinExistence type="predicted"/>
<keyword evidence="8" id="KW-0256">Endoplasmic reticulum</keyword>
<feature type="transmembrane region" description="Helical" evidence="16">
    <location>
        <begin position="6"/>
        <end position="25"/>
    </location>
</feature>